<dbReference type="PRINTS" id="PR00411">
    <property type="entry name" value="PNDRDTASEI"/>
</dbReference>
<dbReference type="Gene3D" id="3.40.250.10">
    <property type="entry name" value="Rhodanese-like domain"/>
    <property type="match status" value="1"/>
</dbReference>
<accession>A0A2N9LCR7</accession>
<dbReference type="InterPro" id="IPR036873">
    <property type="entry name" value="Rhodanese-like_dom_sf"/>
</dbReference>
<dbReference type="InterPro" id="IPR004099">
    <property type="entry name" value="Pyr_nucl-diS_OxRdtase_dimer"/>
</dbReference>
<name>A0A2N9LCR7_9BACT</name>
<dbReference type="PRINTS" id="PR00368">
    <property type="entry name" value="FADPNR"/>
</dbReference>
<dbReference type="InterPro" id="IPR023753">
    <property type="entry name" value="FAD/NAD-binding_dom"/>
</dbReference>
<dbReference type="InterPro" id="IPR001763">
    <property type="entry name" value="Rhodanese-like_dom"/>
</dbReference>
<dbReference type="SMART" id="SM00450">
    <property type="entry name" value="RHOD"/>
    <property type="match status" value="1"/>
</dbReference>
<dbReference type="SUPFAM" id="SSF55424">
    <property type="entry name" value="FAD/NAD-linked reductases, dimerisation (C-terminal) domain"/>
    <property type="match status" value="1"/>
</dbReference>
<evidence type="ECO:0000256" key="4">
    <source>
        <dbReference type="ARBA" id="ARBA00022827"/>
    </source>
</evidence>
<dbReference type="EMBL" id="OKRB01000086">
    <property type="protein sequence ID" value="SPE21041.1"/>
    <property type="molecule type" value="Genomic_DNA"/>
</dbReference>
<feature type="domain" description="Rhodanese" evidence="7">
    <location>
        <begin position="484"/>
        <end position="571"/>
    </location>
</feature>
<evidence type="ECO:0000256" key="6">
    <source>
        <dbReference type="ARBA" id="ARBA00023284"/>
    </source>
</evidence>
<dbReference type="AlphaFoldDB" id="A0A2N9LCR7"/>
<dbReference type="PANTHER" id="PTHR43429">
    <property type="entry name" value="PYRIDINE NUCLEOTIDE-DISULFIDE OXIDOREDUCTASE DOMAIN-CONTAINING"/>
    <property type="match status" value="1"/>
</dbReference>
<evidence type="ECO:0000313" key="8">
    <source>
        <dbReference type="EMBL" id="SPE21041.1"/>
    </source>
</evidence>
<sequence>MARRRRAPNAARGWMRGSMTQKRVVIVGGVAGGATCAARIRRLDEDAEILVLDKGPHVSFANCGLPYYVGDVIHDESKLLLASPELFRKRFNIEVRTKHEAVAISRAQRTVTVRDLETGNECVEAYDALVLSPGAAPIRPPLPGIDLPGIFTLRTVPDSREIRNWIETRRPQKAVIVGGGFIGLEMAENLMQRGMAVTIVEMAAQVMPPLDPEMAEYARQRLESHGVNLVLGDGVAGFEQSGDGSLVVRTQDGAEFGADLVVLSIGVRPETQLARNAGIEIGERGGIRVDEQMRTSDPQIWAVGDAVEVKNWVTGQWELVPLAGPANREGRVAADAICGRDTKFRGVQGTAVCGFFGLTVALTGATEKSLRRAGLKDVESVYLHPNHHVGYYPGAQTIHLKLLFRKSDGRVLGAQAAGEQGVARRIDVIAQAIQMRATVFDLEEAELCYAPQYGAAKDPVNFAGMIASNVMRVDMGLAPWEDLSSTSALILDVRETHEFRAGAIEGAVNIPLGELRARLHELPRSREIWVNCVVGQRAYYACRILAQQGFRVRNLSGGYKTYRAFYPEGVPEPAAV</sequence>
<dbReference type="SUPFAM" id="SSF52821">
    <property type="entry name" value="Rhodanese/Cell cycle control phosphatase"/>
    <property type="match status" value="1"/>
</dbReference>
<evidence type="ECO:0000256" key="2">
    <source>
        <dbReference type="ARBA" id="ARBA00009130"/>
    </source>
</evidence>
<dbReference type="InterPro" id="IPR016156">
    <property type="entry name" value="FAD/NAD-linked_Rdtase_dimer_sf"/>
</dbReference>
<dbReference type="GO" id="GO:0016491">
    <property type="term" value="F:oxidoreductase activity"/>
    <property type="evidence" value="ECO:0007669"/>
    <property type="project" value="UniProtKB-KW"/>
</dbReference>
<reference evidence="9" key="1">
    <citation type="submission" date="2018-02" db="EMBL/GenBank/DDBJ databases">
        <authorList>
            <person name="Hausmann B."/>
        </authorList>
    </citation>
    <scope>NUCLEOTIDE SEQUENCE [LARGE SCALE GENOMIC DNA]</scope>
    <source>
        <strain evidence="9">Peat soil MAG SbA5</strain>
    </source>
</reference>
<dbReference type="SUPFAM" id="SSF51905">
    <property type="entry name" value="FAD/NAD(P)-binding domain"/>
    <property type="match status" value="1"/>
</dbReference>
<protein>
    <submittedName>
        <fullName evidence="8">FAD-dependent pyridine nucleotide-disulphide oxidoreductase</fullName>
    </submittedName>
</protein>
<proteinExistence type="inferred from homology"/>
<comment type="cofactor">
    <cofactor evidence="1">
        <name>FAD</name>
        <dbReference type="ChEBI" id="CHEBI:57692"/>
    </cofactor>
</comment>
<evidence type="ECO:0000259" key="7">
    <source>
        <dbReference type="PROSITE" id="PS50206"/>
    </source>
</evidence>
<dbReference type="Proteomes" id="UP000239735">
    <property type="component" value="Unassembled WGS sequence"/>
</dbReference>
<dbReference type="PROSITE" id="PS50206">
    <property type="entry name" value="RHODANESE_3"/>
    <property type="match status" value="1"/>
</dbReference>
<dbReference type="Gene3D" id="3.50.50.60">
    <property type="entry name" value="FAD/NAD(P)-binding domain"/>
    <property type="match status" value="2"/>
</dbReference>
<keyword evidence="4" id="KW-0274">FAD</keyword>
<dbReference type="Pfam" id="PF02852">
    <property type="entry name" value="Pyr_redox_dim"/>
    <property type="match status" value="1"/>
</dbReference>
<dbReference type="InterPro" id="IPR050260">
    <property type="entry name" value="FAD-bd_OxRdtase"/>
</dbReference>
<organism evidence="8 9">
    <name type="scientific">Candidatus Sulfuritelmatomonas gaucii</name>
    <dbReference type="NCBI Taxonomy" id="2043161"/>
    <lineage>
        <taxon>Bacteria</taxon>
        <taxon>Pseudomonadati</taxon>
        <taxon>Acidobacteriota</taxon>
        <taxon>Terriglobia</taxon>
        <taxon>Terriglobales</taxon>
        <taxon>Acidobacteriaceae</taxon>
        <taxon>Candidatus Sulfuritelmatomonas</taxon>
    </lineage>
</organism>
<dbReference type="Pfam" id="PF00581">
    <property type="entry name" value="Rhodanese"/>
    <property type="match status" value="1"/>
</dbReference>
<evidence type="ECO:0000256" key="1">
    <source>
        <dbReference type="ARBA" id="ARBA00001974"/>
    </source>
</evidence>
<dbReference type="PANTHER" id="PTHR43429:SF1">
    <property type="entry name" value="NAD(P)H SULFUR OXIDOREDUCTASE (COA-DEPENDENT)"/>
    <property type="match status" value="1"/>
</dbReference>
<gene>
    <name evidence="8" type="ORF">SBA5_30248</name>
</gene>
<dbReference type="InterPro" id="IPR036188">
    <property type="entry name" value="FAD/NAD-bd_sf"/>
</dbReference>
<comment type="similarity">
    <text evidence="2">Belongs to the class-III pyridine nucleotide-disulfide oxidoreductase family.</text>
</comment>
<evidence type="ECO:0000256" key="5">
    <source>
        <dbReference type="ARBA" id="ARBA00023002"/>
    </source>
</evidence>
<keyword evidence="6" id="KW-0676">Redox-active center</keyword>
<keyword evidence="3" id="KW-0285">Flavoprotein</keyword>
<evidence type="ECO:0000313" key="9">
    <source>
        <dbReference type="Proteomes" id="UP000239735"/>
    </source>
</evidence>
<evidence type="ECO:0000256" key="3">
    <source>
        <dbReference type="ARBA" id="ARBA00022630"/>
    </source>
</evidence>
<dbReference type="Pfam" id="PF07992">
    <property type="entry name" value="Pyr_redox_2"/>
    <property type="match status" value="1"/>
</dbReference>
<keyword evidence="5" id="KW-0560">Oxidoreductase</keyword>